<dbReference type="PANTHER" id="PTHR37478:SF2">
    <property type="entry name" value="UPF0251 PROTEIN TK0562"/>
    <property type="match status" value="1"/>
</dbReference>
<evidence type="ECO:0000256" key="2">
    <source>
        <dbReference type="HAMAP-Rule" id="MF_00674"/>
    </source>
</evidence>
<organism evidence="4 5">
    <name type="scientific">Ohessyouella blattaphilus</name>
    <dbReference type="NCBI Taxonomy" id="2949333"/>
    <lineage>
        <taxon>Bacteria</taxon>
        <taxon>Bacillati</taxon>
        <taxon>Bacillota</taxon>
        <taxon>Clostridia</taxon>
        <taxon>Lachnospirales</taxon>
        <taxon>Lachnospiraceae</taxon>
        <taxon>Ohessyouella</taxon>
    </lineage>
</organism>
<dbReference type="CDD" id="cd00851">
    <property type="entry name" value="MTH1175"/>
    <property type="match status" value="1"/>
</dbReference>
<dbReference type="InterPro" id="IPR003731">
    <property type="entry name" value="Di-Nase_FeMo-co_biosynth"/>
</dbReference>
<reference evidence="4 5" key="1">
    <citation type="journal article" date="2022" name="Genome Biol. Evol.">
        <title>Host diet, physiology and behaviors set the stage for Lachnospiraceae cladogenesis.</title>
        <authorList>
            <person name="Vera-Ponce De Leon A."/>
            <person name="Schneider M."/>
            <person name="Jahnes B.C."/>
            <person name="Sadowski V."/>
            <person name="Camuy-Velez L.A."/>
            <person name="Duan J."/>
            <person name="Sabree Z.L."/>
        </authorList>
    </citation>
    <scope>NUCLEOTIDE SEQUENCE [LARGE SCALE GENOMIC DNA]</scope>
    <source>
        <strain evidence="4 5">PAL227</strain>
    </source>
</reference>
<dbReference type="PANTHER" id="PTHR37478">
    <property type="match status" value="1"/>
</dbReference>
<dbReference type="Gene3D" id="3.30.420.130">
    <property type="entry name" value="Dinitrogenase iron-molybdenum cofactor biosynthesis domain"/>
    <property type="match status" value="1"/>
</dbReference>
<dbReference type="InterPro" id="IPR036105">
    <property type="entry name" value="DiNase_FeMo-co_biosyn_sf"/>
</dbReference>
<dbReference type="SUPFAM" id="SSF53146">
    <property type="entry name" value="Nitrogenase accessory factor-like"/>
    <property type="match status" value="1"/>
</dbReference>
<protein>
    <recommendedName>
        <fullName evidence="2">UPF0251 protein NK118_04825</fullName>
    </recommendedName>
</protein>
<comment type="similarity">
    <text evidence="1 2">Belongs to the UPF0251 family.</text>
</comment>
<dbReference type="HAMAP" id="MF_00674">
    <property type="entry name" value="UPF0251"/>
    <property type="match status" value="1"/>
</dbReference>
<dbReference type="InterPro" id="IPR033913">
    <property type="entry name" value="MTH1175_dom"/>
</dbReference>
<dbReference type="EMBL" id="JAMZFV010000004">
    <property type="protein sequence ID" value="MCP1109574.1"/>
    <property type="molecule type" value="Genomic_DNA"/>
</dbReference>
<dbReference type="Gene3D" id="1.10.10.10">
    <property type="entry name" value="Winged helix-like DNA-binding domain superfamily/Winged helix DNA-binding domain"/>
    <property type="match status" value="1"/>
</dbReference>
<dbReference type="RefSeq" id="WP_262068477.1">
    <property type="nucleotide sequence ID" value="NZ_JAMXOC010000004.1"/>
</dbReference>
<proteinExistence type="inferred from homology"/>
<keyword evidence="5" id="KW-1185">Reference proteome</keyword>
<comment type="caution">
    <text evidence="4">The sequence shown here is derived from an EMBL/GenBank/DDBJ whole genome shotgun (WGS) entry which is preliminary data.</text>
</comment>
<dbReference type="Proteomes" id="UP001523565">
    <property type="component" value="Unassembled WGS sequence"/>
</dbReference>
<dbReference type="SUPFAM" id="SSF88659">
    <property type="entry name" value="Sigma3 and sigma4 domains of RNA polymerase sigma factors"/>
    <property type="match status" value="1"/>
</dbReference>
<dbReference type="InterPro" id="IPR036388">
    <property type="entry name" value="WH-like_DNA-bd_sf"/>
</dbReference>
<dbReference type="InterPro" id="IPR002852">
    <property type="entry name" value="UPF0251"/>
</dbReference>
<dbReference type="Pfam" id="PF02579">
    <property type="entry name" value="Nitro_FeMo-Co"/>
    <property type="match status" value="1"/>
</dbReference>
<sequence length="255" mass="27561">MARPRRCRRICSEPSYDSFLPGGFPSDEEVILSLDEYEAIRLVDMEKLTHEQCAKQMDISRTTVTEIYESARTKIADCLVNGKQLFISGGQYRVCDGTGFCCHQDCKKPPTSKKPIKRKGAKEMRIAVTYDNGMIFQHFGHTEQFNLYDIQDGKVVGTQLVDTNGQGHGALSDFLVENQVEALICGGIGGGAQSALAAAGIKLYGGVSGAADDAVAAYLAGNLGYNPNVQCNHHGHDHSCGEHKCGEDKHGCGGN</sequence>
<gene>
    <name evidence="4" type="ORF">NK118_04825</name>
</gene>
<evidence type="ECO:0000256" key="1">
    <source>
        <dbReference type="ARBA" id="ARBA00009350"/>
    </source>
</evidence>
<evidence type="ECO:0000313" key="5">
    <source>
        <dbReference type="Proteomes" id="UP001523565"/>
    </source>
</evidence>
<name>A0ABT1EFV6_9FIRM</name>
<dbReference type="Pfam" id="PF02001">
    <property type="entry name" value="DUF134"/>
    <property type="match status" value="1"/>
</dbReference>
<accession>A0ABT1EFV6</accession>
<evidence type="ECO:0000259" key="3">
    <source>
        <dbReference type="Pfam" id="PF02579"/>
    </source>
</evidence>
<dbReference type="InterPro" id="IPR013324">
    <property type="entry name" value="RNA_pol_sigma_r3/r4-like"/>
</dbReference>
<feature type="domain" description="Dinitrogenase iron-molybdenum cofactor biosynthesis" evidence="3">
    <location>
        <begin position="132"/>
        <end position="219"/>
    </location>
</feature>
<evidence type="ECO:0000313" key="4">
    <source>
        <dbReference type="EMBL" id="MCP1109574.1"/>
    </source>
</evidence>